<comment type="caution">
    <text evidence="2">The sequence shown here is derived from an EMBL/GenBank/DDBJ whole genome shotgun (WGS) entry which is preliminary data.</text>
</comment>
<dbReference type="PANTHER" id="PTHR46696">
    <property type="entry name" value="P450, PUTATIVE (EUROFUNG)-RELATED"/>
    <property type="match status" value="1"/>
</dbReference>
<name>A0A916ZN31_9SPHN</name>
<dbReference type="GO" id="GO:0005506">
    <property type="term" value="F:iron ion binding"/>
    <property type="evidence" value="ECO:0007669"/>
    <property type="project" value="InterPro"/>
</dbReference>
<sequence length="413" mass="45902">MGDYLSRIEAVPAVQRWGLVRDWIFTEPLPFFAEIRRERPVLVLPELTLAFRHADCMTILRRHHSFGVDLYKPKQGDYFMAQDDTAVHWREKSIMKSVLDREDIPAIRAWVGQATKAALDAGGGEIEAVRAITRGIPAGLVQRWFGFTDADPDRLIEWSYWNQQDAFWNQPFDAGFTRDPDGIVANRKRASLMLGLYLARLIARRTVAVKLGSDATDPVTRLLKLAFSDACRFDVKNVLFNIGGLLIGATETTSHTVTNALEYLLGNPDLLASARAAATLPDPALFDGHVDEALRFRPAFPYYFRTCHVPTVLAPETPHAVAVAPGTNVLAVSHSAMFDAAGFPDPEAFMPGRDQSDSFTYGQGIHACLGIAVAKVMVPEIVRQLVLREGLTAVSPPDYRGGRVPEAWQLRYR</sequence>
<gene>
    <name evidence="2" type="ORF">GCM10011529_10240</name>
</gene>
<organism evidence="2 3">
    <name type="scientific">Sandarakinorhabdus glacialis</name>
    <dbReference type="NCBI Taxonomy" id="1614636"/>
    <lineage>
        <taxon>Bacteria</taxon>
        <taxon>Pseudomonadati</taxon>
        <taxon>Pseudomonadota</taxon>
        <taxon>Alphaproteobacteria</taxon>
        <taxon>Sphingomonadales</taxon>
        <taxon>Sphingosinicellaceae</taxon>
        <taxon>Sandarakinorhabdus</taxon>
    </lineage>
</organism>
<dbReference type="SUPFAM" id="SSF48264">
    <property type="entry name" value="Cytochrome P450"/>
    <property type="match status" value="1"/>
</dbReference>
<evidence type="ECO:0000256" key="1">
    <source>
        <dbReference type="ARBA" id="ARBA00010617"/>
    </source>
</evidence>
<dbReference type="GO" id="GO:0004497">
    <property type="term" value="F:monooxygenase activity"/>
    <property type="evidence" value="ECO:0007669"/>
    <property type="project" value="InterPro"/>
</dbReference>
<keyword evidence="3" id="KW-1185">Reference proteome</keyword>
<dbReference type="RefSeq" id="WP_188761864.1">
    <property type="nucleotide sequence ID" value="NZ_BMJM01000003.1"/>
</dbReference>
<dbReference type="InterPro" id="IPR036396">
    <property type="entry name" value="Cyt_P450_sf"/>
</dbReference>
<dbReference type="EMBL" id="BMJM01000003">
    <property type="protein sequence ID" value="GGE05807.1"/>
    <property type="molecule type" value="Genomic_DNA"/>
</dbReference>
<protein>
    <recommendedName>
        <fullName evidence="4">Cytochrome P450</fullName>
    </recommendedName>
</protein>
<dbReference type="InterPro" id="IPR001128">
    <property type="entry name" value="Cyt_P450"/>
</dbReference>
<dbReference type="PRINTS" id="PR00359">
    <property type="entry name" value="BP450"/>
</dbReference>
<evidence type="ECO:0000313" key="3">
    <source>
        <dbReference type="Proteomes" id="UP000635071"/>
    </source>
</evidence>
<reference evidence="2" key="2">
    <citation type="submission" date="2020-09" db="EMBL/GenBank/DDBJ databases">
        <authorList>
            <person name="Sun Q."/>
            <person name="Zhou Y."/>
        </authorList>
    </citation>
    <scope>NUCLEOTIDE SEQUENCE</scope>
    <source>
        <strain evidence="2">CGMCC 1.15519</strain>
    </source>
</reference>
<comment type="similarity">
    <text evidence="1">Belongs to the cytochrome P450 family.</text>
</comment>
<evidence type="ECO:0000313" key="2">
    <source>
        <dbReference type="EMBL" id="GGE05807.1"/>
    </source>
</evidence>
<dbReference type="PANTHER" id="PTHR46696:SF1">
    <property type="entry name" value="CYTOCHROME P450 YJIB-RELATED"/>
    <property type="match status" value="1"/>
</dbReference>
<reference evidence="2" key="1">
    <citation type="journal article" date="2014" name="Int. J. Syst. Evol. Microbiol.">
        <title>Complete genome sequence of Corynebacterium casei LMG S-19264T (=DSM 44701T), isolated from a smear-ripened cheese.</title>
        <authorList>
            <consortium name="US DOE Joint Genome Institute (JGI-PGF)"/>
            <person name="Walter F."/>
            <person name="Albersmeier A."/>
            <person name="Kalinowski J."/>
            <person name="Ruckert C."/>
        </authorList>
    </citation>
    <scope>NUCLEOTIDE SEQUENCE</scope>
    <source>
        <strain evidence="2">CGMCC 1.15519</strain>
    </source>
</reference>
<dbReference type="Proteomes" id="UP000635071">
    <property type="component" value="Unassembled WGS sequence"/>
</dbReference>
<dbReference type="AlphaFoldDB" id="A0A916ZN31"/>
<evidence type="ECO:0008006" key="4">
    <source>
        <dbReference type="Google" id="ProtNLM"/>
    </source>
</evidence>
<dbReference type="Gene3D" id="1.10.630.10">
    <property type="entry name" value="Cytochrome P450"/>
    <property type="match status" value="1"/>
</dbReference>
<proteinExistence type="inferred from homology"/>
<dbReference type="GO" id="GO:0020037">
    <property type="term" value="F:heme binding"/>
    <property type="evidence" value="ECO:0007669"/>
    <property type="project" value="InterPro"/>
</dbReference>
<dbReference type="InterPro" id="IPR002397">
    <property type="entry name" value="Cyt_P450_B"/>
</dbReference>
<dbReference type="Pfam" id="PF00067">
    <property type="entry name" value="p450"/>
    <property type="match status" value="1"/>
</dbReference>
<accession>A0A916ZN31</accession>
<dbReference type="GO" id="GO:0016705">
    <property type="term" value="F:oxidoreductase activity, acting on paired donors, with incorporation or reduction of molecular oxygen"/>
    <property type="evidence" value="ECO:0007669"/>
    <property type="project" value="InterPro"/>
</dbReference>